<evidence type="ECO:0000313" key="3">
    <source>
        <dbReference type="Proteomes" id="UP000478052"/>
    </source>
</evidence>
<feature type="domain" description="DUF5641" evidence="1">
    <location>
        <begin position="9"/>
        <end position="61"/>
    </location>
</feature>
<dbReference type="AlphaFoldDB" id="A0A6G0Z6N7"/>
<reference evidence="2 3" key="1">
    <citation type="submission" date="2019-08" db="EMBL/GenBank/DDBJ databases">
        <title>Whole genome of Aphis craccivora.</title>
        <authorList>
            <person name="Voronova N.V."/>
            <person name="Shulinski R.S."/>
            <person name="Bandarenka Y.V."/>
            <person name="Zhorov D.G."/>
            <person name="Warner D."/>
        </authorList>
    </citation>
    <scope>NUCLEOTIDE SEQUENCE [LARGE SCALE GENOMIC DNA]</scope>
    <source>
        <strain evidence="2">180601</strain>
        <tissue evidence="2">Whole Body</tissue>
    </source>
</reference>
<comment type="caution">
    <text evidence="2">The sequence shown here is derived from an EMBL/GenBank/DDBJ whole genome shotgun (WGS) entry which is preliminary data.</text>
</comment>
<accession>A0A6G0Z6N7</accession>
<dbReference type="EMBL" id="VUJU01001197">
    <property type="protein sequence ID" value="KAF0766413.1"/>
    <property type="molecule type" value="Genomic_DNA"/>
</dbReference>
<dbReference type="InterPro" id="IPR040676">
    <property type="entry name" value="DUF5641"/>
</dbReference>
<sequence length="85" mass="9260">MSPGFLAAVNDMVEIIDSDSASLMCRLGRVMEVSSGDDCTVRVAKVLTSNRLITGPVVKALKLKSPHPSTGNRELILFIHLLFIY</sequence>
<keyword evidence="3" id="KW-1185">Reference proteome</keyword>
<dbReference type="Proteomes" id="UP000478052">
    <property type="component" value="Unassembled WGS sequence"/>
</dbReference>
<dbReference type="Pfam" id="PF18701">
    <property type="entry name" value="DUF5641"/>
    <property type="match status" value="1"/>
</dbReference>
<evidence type="ECO:0000313" key="2">
    <source>
        <dbReference type="EMBL" id="KAF0766413.1"/>
    </source>
</evidence>
<protein>
    <submittedName>
        <fullName evidence="2">DUF5641 domain-containing protein</fullName>
    </submittedName>
</protein>
<gene>
    <name evidence="2" type="ORF">FWK35_00007214</name>
</gene>
<proteinExistence type="predicted"/>
<name>A0A6G0Z6N7_APHCR</name>
<organism evidence="2 3">
    <name type="scientific">Aphis craccivora</name>
    <name type="common">Cowpea aphid</name>
    <dbReference type="NCBI Taxonomy" id="307492"/>
    <lineage>
        <taxon>Eukaryota</taxon>
        <taxon>Metazoa</taxon>
        <taxon>Ecdysozoa</taxon>
        <taxon>Arthropoda</taxon>
        <taxon>Hexapoda</taxon>
        <taxon>Insecta</taxon>
        <taxon>Pterygota</taxon>
        <taxon>Neoptera</taxon>
        <taxon>Paraneoptera</taxon>
        <taxon>Hemiptera</taxon>
        <taxon>Sternorrhyncha</taxon>
        <taxon>Aphidomorpha</taxon>
        <taxon>Aphidoidea</taxon>
        <taxon>Aphididae</taxon>
        <taxon>Aphidini</taxon>
        <taxon>Aphis</taxon>
        <taxon>Aphis</taxon>
    </lineage>
</organism>
<evidence type="ECO:0000259" key="1">
    <source>
        <dbReference type="Pfam" id="PF18701"/>
    </source>
</evidence>